<protein>
    <recommendedName>
        <fullName evidence="3">F-box domain-containing protein</fullName>
    </recommendedName>
</protein>
<dbReference type="GeneID" id="85308917"/>
<reference evidence="1" key="1">
    <citation type="submission" date="2023-06" db="EMBL/GenBank/DDBJ databases">
        <title>Genome-scale phylogeny and comparative genomics of the fungal order Sordariales.</title>
        <authorList>
            <consortium name="Lawrence Berkeley National Laboratory"/>
            <person name="Hensen N."/>
            <person name="Bonometti L."/>
            <person name="Westerberg I."/>
            <person name="Brannstrom I.O."/>
            <person name="Guillou S."/>
            <person name="Cros-Aarteil S."/>
            <person name="Calhoun S."/>
            <person name="Haridas S."/>
            <person name="Kuo A."/>
            <person name="Mondo S."/>
            <person name="Pangilinan J."/>
            <person name="Riley R."/>
            <person name="Labutti K."/>
            <person name="Andreopoulos B."/>
            <person name="Lipzen A."/>
            <person name="Chen C."/>
            <person name="Yanf M."/>
            <person name="Daum C."/>
            <person name="Ng V."/>
            <person name="Clum A."/>
            <person name="Steindorff A."/>
            <person name="Ohm R."/>
            <person name="Martin F."/>
            <person name="Silar P."/>
            <person name="Natvig D."/>
            <person name="Lalanne C."/>
            <person name="Gautier V."/>
            <person name="Ament-Velasquez S.L."/>
            <person name="Kruys A."/>
            <person name="Hutchinson M.I."/>
            <person name="Powell A.J."/>
            <person name="Barry K."/>
            <person name="Miller A.N."/>
            <person name="Grigoriev I.V."/>
            <person name="Debuchy R."/>
            <person name="Gladieux P."/>
            <person name="Thoren M.H."/>
            <person name="Johannesson H."/>
        </authorList>
    </citation>
    <scope>NUCLEOTIDE SEQUENCE</scope>
    <source>
        <strain evidence="1">8032-3</strain>
    </source>
</reference>
<dbReference type="Proteomes" id="UP001244011">
    <property type="component" value="Unassembled WGS sequence"/>
</dbReference>
<accession>A0AAJ0BNQ2</accession>
<comment type="caution">
    <text evidence="1">The sequence shown here is derived from an EMBL/GenBank/DDBJ whole genome shotgun (WGS) entry which is preliminary data.</text>
</comment>
<sequence>MEDTYQVASLLGCPEDIRHLILAYLSQADLRSICLVHRHVHTLAELYLYSEIHFAWQESQPHPITSLLRSILRRPQLATYIRRVMLVGASFYMPQYQGKAPKIPVSEPELEEPLAFVAKTTVSYRKTWSEALQNGTMDAFVAVLLSQPLRLTHLFIGSDFFKKSQFLGLVLRSTICEALDCGLRLDFGHLESVSLELYSDYLRPRNIRNTADILPLFYLPSVKQISASIDNPIVFSWPSTHQPSASSLRSLKLTTIREAYLGQLLMVADQLRSLHWQWFYSPDYLDRVHTPVIDLVQITTGVSHVRNTLAELVISAVSDSGGDPDLPPLTIHGSLSAIAGFDKLRRFTAPLVFLMGFSPDGTERIEDFLPRSLEFLTITDHLCLHNEYEWEDHEVLSVLRSWLETFRTSTPHLCEVALFLQQTDDNWNQAIRDEFQKLCVRVGVQGKVTKLLQDLY</sequence>
<evidence type="ECO:0000313" key="2">
    <source>
        <dbReference type="Proteomes" id="UP001244011"/>
    </source>
</evidence>
<organism evidence="1 2">
    <name type="scientific">Phialemonium atrogriseum</name>
    <dbReference type="NCBI Taxonomy" id="1093897"/>
    <lineage>
        <taxon>Eukaryota</taxon>
        <taxon>Fungi</taxon>
        <taxon>Dikarya</taxon>
        <taxon>Ascomycota</taxon>
        <taxon>Pezizomycotina</taxon>
        <taxon>Sordariomycetes</taxon>
        <taxon>Sordariomycetidae</taxon>
        <taxon>Cephalothecales</taxon>
        <taxon>Cephalothecaceae</taxon>
        <taxon>Phialemonium</taxon>
    </lineage>
</organism>
<name>A0AAJ0BNQ2_9PEZI</name>
<dbReference type="EMBL" id="MU839057">
    <property type="protein sequence ID" value="KAK1761663.1"/>
    <property type="molecule type" value="Genomic_DNA"/>
</dbReference>
<dbReference type="RefSeq" id="XP_060277876.1">
    <property type="nucleotide sequence ID" value="XM_060425730.1"/>
</dbReference>
<dbReference type="AlphaFoldDB" id="A0AAJ0BNQ2"/>
<evidence type="ECO:0000313" key="1">
    <source>
        <dbReference type="EMBL" id="KAK1761663.1"/>
    </source>
</evidence>
<evidence type="ECO:0008006" key="3">
    <source>
        <dbReference type="Google" id="ProtNLM"/>
    </source>
</evidence>
<keyword evidence="2" id="KW-1185">Reference proteome</keyword>
<proteinExistence type="predicted"/>
<gene>
    <name evidence="1" type="ORF">QBC33DRAFT_502394</name>
</gene>